<proteinExistence type="predicted"/>
<evidence type="ECO:0000313" key="1">
    <source>
        <dbReference type="EMBL" id="TNJ28282.1"/>
    </source>
</evidence>
<dbReference type="EMBL" id="VDLU01000002">
    <property type="protein sequence ID" value="TNJ28282.1"/>
    <property type="molecule type" value="Genomic_DNA"/>
</dbReference>
<gene>
    <name evidence="1" type="ORF">GMRT_11422</name>
</gene>
<sequence>MSCAHELITPELKIPQKPEALYMEPQEQKTLQERASLGWMLKSRLASEERIRPLVTTSLEIELNKAFLRPIPCTRLPRSAEIVLGLDDTLQWDFTISRYSDETL</sequence>
<evidence type="ECO:0000313" key="2">
    <source>
        <dbReference type="Proteomes" id="UP000315496"/>
    </source>
</evidence>
<name>A0A4Z1SQY1_GIAMU</name>
<dbReference type="OrthoDB" id="10249174at2759"/>
<reference evidence="1 2" key="1">
    <citation type="submission" date="2019-05" db="EMBL/GenBank/DDBJ databases">
        <title>The compact genome of Giardia muris reveals important steps in the evolution of intestinal protozoan parasites.</title>
        <authorList>
            <person name="Xu F."/>
            <person name="Jimenez-Gonzalez A."/>
            <person name="Einarsson E."/>
            <person name="Astvaldsson A."/>
            <person name="Peirasmaki D."/>
            <person name="Eckmann L."/>
            <person name="Andersson J.O."/>
            <person name="Svard S.G."/>
            <person name="Jerlstrom-Hultqvist J."/>
        </authorList>
    </citation>
    <scope>NUCLEOTIDE SEQUENCE [LARGE SCALE GENOMIC DNA]</scope>
    <source>
        <strain evidence="1 2">Roberts-Thomson</strain>
    </source>
</reference>
<comment type="caution">
    <text evidence="1">The sequence shown here is derived from an EMBL/GenBank/DDBJ whole genome shotgun (WGS) entry which is preliminary data.</text>
</comment>
<dbReference type="AlphaFoldDB" id="A0A4Z1SQY1"/>
<organism evidence="1 2">
    <name type="scientific">Giardia muris</name>
    <dbReference type="NCBI Taxonomy" id="5742"/>
    <lineage>
        <taxon>Eukaryota</taxon>
        <taxon>Metamonada</taxon>
        <taxon>Diplomonadida</taxon>
        <taxon>Hexamitidae</taxon>
        <taxon>Giardiinae</taxon>
        <taxon>Giardia</taxon>
    </lineage>
</organism>
<dbReference type="Proteomes" id="UP000315496">
    <property type="component" value="Chromosome 2"/>
</dbReference>
<keyword evidence="2" id="KW-1185">Reference proteome</keyword>
<protein>
    <submittedName>
        <fullName evidence="1">Uncharacterized protein</fullName>
    </submittedName>
</protein>
<dbReference type="VEuPathDB" id="GiardiaDB:GMRT_11422"/>
<accession>A0A4Z1SQY1</accession>